<sequence length="448" mass="48343">MESILRRKGTSMNRRGSISQLLHIQKPTFSLIQEQPTRYYDLVDSHGYTEPSSPSTHCQYISPELESDIRYACSLLVYRIERGVPSPPANESSKPSTRLGSEKRDHSSAAQEGTVPQIDSKYFSPKVGAEVAALKDKLDSGVGLTQQPSRQTMRLLKSSHSDVRSDSDEPTSGSLCSQLRSITAGSDTSNAEEPNSKSPVKVSPQDKKQNMMGSPISDAQTKDQDTMSFLAGTCNPGLNSDEALEDLEVFLNPDVGLDMNGIPSFTSPSTFLDSTSPSFGVSSGLPQSGQPEPTAQSGFLGDKPGTMAGLDPSQLGQGENEPGVIIDGNGFARVLTAAEEAQRNLNLQQAVMARMKSNVVESNANALPQTPKQAFLRKNPQSEHEPIPSRLQTSCSHKSKATTLNWKSHTETTSPSNNKPTLFQKITGLFKKRRAPDQCKPCSGGTAL</sequence>
<keyword evidence="3" id="KW-1185">Reference proteome</keyword>
<dbReference type="OrthoDB" id="4188313at2759"/>
<evidence type="ECO:0000256" key="1">
    <source>
        <dbReference type="SAM" id="MobiDB-lite"/>
    </source>
</evidence>
<protein>
    <submittedName>
        <fullName evidence="2">Uncharacterized protein</fullName>
    </submittedName>
</protein>
<dbReference type="AlphaFoldDB" id="A0A5N6UE47"/>
<dbReference type="Proteomes" id="UP000326950">
    <property type="component" value="Unassembled WGS sequence"/>
</dbReference>
<organism evidence="2 3">
    <name type="scientific">Aspergillus tamarii</name>
    <dbReference type="NCBI Taxonomy" id="41984"/>
    <lineage>
        <taxon>Eukaryota</taxon>
        <taxon>Fungi</taxon>
        <taxon>Dikarya</taxon>
        <taxon>Ascomycota</taxon>
        <taxon>Pezizomycotina</taxon>
        <taxon>Eurotiomycetes</taxon>
        <taxon>Eurotiomycetidae</taxon>
        <taxon>Eurotiales</taxon>
        <taxon>Aspergillaceae</taxon>
        <taxon>Aspergillus</taxon>
        <taxon>Aspergillus subgen. Circumdati</taxon>
    </lineage>
</organism>
<feature type="compositionally biased region" description="Polar residues" evidence="1">
    <location>
        <begin position="390"/>
        <end position="421"/>
    </location>
</feature>
<feature type="compositionally biased region" description="Polar residues" evidence="1">
    <location>
        <begin position="143"/>
        <end position="152"/>
    </location>
</feature>
<feature type="compositionally biased region" description="Polar residues" evidence="1">
    <location>
        <begin position="276"/>
        <end position="297"/>
    </location>
</feature>
<gene>
    <name evidence="2" type="ORF">BDV40DRAFT_305642</name>
</gene>
<evidence type="ECO:0000313" key="2">
    <source>
        <dbReference type="EMBL" id="KAE8156897.1"/>
    </source>
</evidence>
<dbReference type="EMBL" id="ML738742">
    <property type="protein sequence ID" value="KAE8156897.1"/>
    <property type="molecule type" value="Genomic_DNA"/>
</dbReference>
<proteinExistence type="predicted"/>
<name>A0A5N6UE47_ASPTM</name>
<reference evidence="2 3" key="1">
    <citation type="submission" date="2019-04" db="EMBL/GenBank/DDBJ databases">
        <title>Friends and foes A comparative genomics study of 23 Aspergillus species from section Flavi.</title>
        <authorList>
            <consortium name="DOE Joint Genome Institute"/>
            <person name="Kjaerbolling I."/>
            <person name="Vesth T."/>
            <person name="Frisvad J.C."/>
            <person name="Nybo J.L."/>
            <person name="Theobald S."/>
            <person name="Kildgaard S."/>
            <person name="Isbrandt T."/>
            <person name="Kuo A."/>
            <person name="Sato A."/>
            <person name="Lyhne E.K."/>
            <person name="Kogle M.E."/>
            <person name="Wiebenga A."/>
            <person name="Kun R.S."/>
            <person name="Lubbers R.J."/>
            <person name="Makela M.R."/>
            <person name="Barry K."/>
            <person name="Chovatia M."/>
            <person name="Clum A."/>
            <person name="Daum C."/>
            <person name="Haridas S."/>
            <person name="He G."/>
            <person name="LaButti K."/>
            <person name="Lipzen A."/>
            <person name="Mondo S."/>
            <person name="Riley R."/>
            <person name="Salamov A."/>
            <person name="Simmons B.A."/>
            <person name="Magnuson J.K."/>
            <person name="Henrissat B."/>
            <person name="Mortensen U.H."/>
            <person name="Larsen T.O."/>
            <person name="Devries R.P."/>
            <person name="Grigoriev I.V."/>
            <person name="Machida M."/>
            <person name="Baker S.E."/>
            <person name="Andersen M.R."/>
        </authorList>
    </citation>
    <scope>NUCLEOTIDE SEQUENCE [LARGE SCALE GENOMIC DNA]</scope>
    <source>
        <strain evidence="2 3">CBS 117626</strain>
    </source>
</reference>
<feature type="compositionally biased region" description="Polar residues" evidence="1">
    <location>
        <begin position="89"/>
        <end position="99"/>
    </location>
</feature>
<accession>A0A5N6UE47</accession>
<evidence type="ECO:0000313" key="3">
    <source>
        <dbReference type="Proteomes" id="UP000326950"/>
    </source>
</evidence>
<feature type="region of interest" description="Disordered" evidence="1">
    <location>
        <begin position="276"/>
        <end position="318"/>
    </location>
</feature>
<feature type="region of interest" description="Disordered" evidence="1">
    <location>
        <begin position="140"/>
        <end position="221"/>
    </location>
</feature>
<feature type="region of interest" description="Disordered" evidence="1">
    <location>
        <begin position="376"/>
        <end position="421"/>
    </location>
</feature>
<feature type="compositionally biased region" description="Polar residues" evidence="1">
    <location>
        <begin position="170"/>
        <end position="198"/>
    </location>
</feature>
<feature type="region of interest" description="Disordered" evidence="1">
    <location>
        <begin position="84"/>
        <end position="121"/>
    </location>
</feature>